<accession>A0A6J7HGL0</accession>
<evidence type="ECO:0000256" key="1">
    <source>
        <dbReference type="SAM" id="Phobius"/>
    </source>
</evidence>
<proteinExistence type="predicted"/>
<name>A0A6J7HGL0_9ZZZZ</name>
<gene>
    <name evidence="2" type="ORF">UFOPK3605_01614</name>
</gene>
<feature type="transmembrane region" description="Helical" evidence="1">
    <location>
        <begin position="12"/>
        <end position="34"/>
    </location>
</feature>
<keyword evidence="1" id="KW-0472">Membrane</keyword>
<dbReference type="EMBL" id="CAFBMM010000140">
    <property type="protein sequence ID" value="CAB4920137.1"/>
    <property type="molecule type" value="Genomic_DNA"/>
</dbReference>
<sequence length="68" mass="7323">MADNNKPKNPDSMLKAVLIFAAAASFLLSVGIFFLDDSKDHTLNAIYIGIWVPSILSFGGLLLAGKRN</sequence>
<keyword evidence="1" id="KW-1133">Transmembrane helix</keyword>
<keyword evidence="1" id="KW-0812">Transmembrane</keyword>
<feature type="transmembrane region" description="Helical" evidence="1">
    <location>
        <begin position="46"/>
        <end position="65"/>
    </location>
</feature>
<protein>
    <submittedName>
        <fullName evidence="2">Unannotated protein</fullName>
    </submittedName>
</protein>
<evidence type="ECO:0000313" key="2">
    <source>
        <dbReference type="EMBL" id="CAB4920137.1"/>
    </source>
</evidence>
<dbReference type="AlphaFoldDB" id="A0A6J7HGL0"/>
<reference evidence="2" key="1">
    <citation type="submission" date="2020-05" db="EMBL/GenBank/DDBJ databases">
        <authorList>
            <person name="Chiriac C."/>
            <person name="Salcher M."/>
            <person name="Ghai R."/>
            <person name="Kavagutti S V."/>
        </authorList>
    </citation>
    <scope>NUCLEOTIDE SEQUENCE</scope>
</reference>
<organism evidence="2">
    <name type="scientific">freshwater metagenome</name>
    <dbReference type="NCBI Taxonomy" id="449393"/>
    <lineage>
        <taxon>unclassified sequences</taxon>
        <taxon>metagenomes</taxon>
        <taxon>ecological metagenomes</taxon>
    </lineage>
</organism>